<dbReference type="CDD" id="cd23591">
    <property type="entry name" value="TFP_LU_ECD_Crim"/>
    <property type="match status" value="1"/>
</dbReference>
<evidence type="ECO:0000313" key="3">
    <source>
        <dbReference type="EMBL" id="KAK2704703.1"/>
    </source>
</evidence>
<dbReference type="InterPro" id="IPR031424">
    <property type="entry name" value="QVR-like"/>
</dbReference>
<reference evidence="3" key="1">
    <citation type="submission" date="2023-07" db="EMBL/GenBank/DDBJ databases">
        <title>Chromosome-level genome assembly of Artemia franciscana.</title>
        <authorList>
            <person name="Jo E."/>
        </authorList>
    </citation>
    <scope>NUCLEOTIDE SEQUENCE</scope>
    <source>
        <tissue evidence="3">Whole body</tissue>
    </source>
</reference>
<keyword evidence="1" id="KW-0732">Signal</keyword>
<proteinExistence type="predicted"/>
<dbReference type="InterPro" id="IPR050975">
    <property type="entry name" value="Sleep_regulator"/>
</dbReference>
<dbReference type="GO" id="GO:0030431">
    <property type="term" value="P:sleep"/>
    <property type="evidence" value="ECO:0007669"/>
    <property type="project" value="InterPro"/>
</dbReference>
<evidence type="ECO:0000313" key="4">
    <source>
        <dbReference type="Proteomes" id="UP001187531"/>
    </source>
</evidence>
<dbReference type="PANTHER" id="PTHR33562:SF28">
    <property type="entry name" value="PROTEIN QUIVER"/>
    <property type="match status" value="1"/>
</dbReference>
<dbReference type="InterPro" id="IPR045860">
    <property type="entry name" value="Snake_toxin-like_sf"/>
</dbReference>
<dbReference type="PANTHER" id="PTHR33562">
    <property type="entry name" value="ATILLA, ISOFORM B-RELATED-RELATED"/>
    <property type="match status" value="1"/>
</dbReference>
<dbReference type="SUPFAM" id="SSF57302">
    <property type="entry name" value="Snake toxin-like"/>
    <property type="match status" value="1"/>
</dbReference>
<gene>
    <name evidence="3" type="ORF">QYM36_016923</name>
</gene>
<comment type="caution">
    <text evidence="3">The sequence shown here is derived from an EMBL/GenBank/DDBJ whole genome shotgun (WGS) entry which is preliminary data.</text>
</comment>
<dbReference type="EMBL" id="JAVRJZ010000021">
    <property type="protein sequence ID" value="KAK2704703.1"/>
    <property type="molecule type" value="Genomic_DNA"/>
</dbReference>
<keyword evidence="4" id="KW-1185">Reference proteome</keyword>
<accession>A0AA88H9G5</accession>
<dbReference type="Proteomes" id="UP001187531">
    <property type="component" value="Unassembled WGS sequence"/>
</dbReference>
<protein>
    <recommendedName>
        <fullName evidence="5">Protein quiver</fullName>
    </recommendedName>
</protein>
<dbReference type="AlphaFoldDB" id="A0AA88H9G5"/>
<keyword evidence="2" id="KW-0325">Glycoprotein</keyword>
<organism evidence="3 4">
    <name type="scientific">Artemia franciscana</name>
    <name type="common">Brine shrimp</name>
    <name type="synonym">Artemia sanfranciscana</name>
    <dbReference type="NCBI Taxonomy" id="6661"/>
    <lineage>
        <taxon>Eukaryota</taxon>
        <taxon>Metazoa</taxon>
        <taxon>Ecdysozoa</taxon>
        <taxon>Arthropoda</taxon>
        <taxon>Crustacea</taxon>
        <taxon>Branchiopoda</taxon>
        <taxon>Anostraca</taxon>
        <taxon>Artemiidae</taxon>
        <taxon>Artemia</taxon>
    </lineage>
</organism>
<sequence>MEIFFKPALKKYQSHQKALSVETNLVKLGQFLWCYRCVGTHPGCNEPFDWRWYWSYTCPSWSDKCVKIIEKKGVDTIITRDCLSNLISTRRDIPGDTYEGCRAASEDVKLAQYTFNDIRELDIKRTHFDNTTWCFCSFDHFCNSAKSTGPFFITFFALMFTARLLA</sequence>
<evidence type="ECO:0000256" key="2">
    <source>
        <dbReference type="ARBA" id="ARBA00023180"/>
    </source>
</evidence>
<name>A0AA88H9G5_ARTSF</name>
<dbReference type="Pfam" id="PF17064">
    <property type="entry name" value="QVR"/>
    <property type="match status" value="1"/>
</dbReference>
<evidence type="ECO:0008006" key="5">
    <source>
        <dbReference type="Google" id="ProtNLM"/>
    </source>
</evidence>
<dbReference type="GO" id="GO:0032222">
    <property type="term" value="P:regulation of synaptic transmission, cholinergic"/>
    <property type="evidence" value="ECO:0007669"/>
    <property type="project" value="InterPro"/>
</dbReference>
<evidence type="ECO:0000256" key="1">
    <source>
        <dbReference type="ARBA" id="ARBA00022729"/>
    </source>
</evidence>